<evidence type="ECO:0000256" key="2">
    <source>
        <dbReference type="ARBA" id="ARBA00022737"/>
    </source>
</evidence>
<dbReference type="Proteomes" id="UP000231644">
    <property type="component" value="Unassembled WGS sequence"/>
</dbReference>
<keyword evidence="3" id="KW-0833">Ubl conjugation pathway</keyword>
<feature type="region of interest" description="Disordered" evidence="4">
    <location>
        <begin position="395"/>
        <end position="417"/>
    </location>
</feature>
<dbReference type="InterPro" id="IPR011050">
    <property type="entry name" value="Pectin_lyase_fold/virulence"/>
</dbReference>
<accession>A0A1I1J6C8</accession>
<organism evidence="7 8">
    <name type="scientific">Pseudooceanicola nitratireducens</name>
    <dbReference type="NCBI Taxonomy" id="517719"/>
    <lineage>
        <taxon>Bacteria</taxon>
        <taxon>Pseudomonadati</taxon>
        <taxon>Pseudomonadota</taxon>
        <taxon>Alphaproteobacteria</taxon>
        <taxon>Rhodobacterales</taxon>
        <taxon>Paracoccaceae</taxon>
        <taxon>Pseudooceanicola</taxon>
    </lineage>
</organism>
<name>A0A1I1J6C8_9RHOB</name>
<dbReference type="SMART" id="SM00710">
    <property type="entry name" value="PbH1"/>
    <property type="match status" value="9"/>
</dbReference>
<dbReference type="InterPro" id="IPR026464">
    <property type="entry name" value="NosD_copper_fam"/>
</dbReference>
<dbReference type="SUPFAM" id="SSF51126">
    <property type="entry name" value="Pectin lyase-like"/>
    <property type="match status" value="1"/>
</dbReference>
<dbReference type="InterPro" id="IPR022441">
    <property type="entry name" value="Para_beta_helix_rpt-2"/>
</dbReference>
<protein>
    <submittedName>
        <fullName evidence="7">Nitrous oxidase accessory protein</fullName>
    </submittedName>
</protein>
<reference evidence="7 8" key="1">
    <citation type="submission" date="2016-10" db="EMBL/GenBank/DDBJ databases">
        <authorList>
            <person name="de Groot N.N."/>
        </authorList>
    </citation>
    <scope>NUCLEOTIDE SEQUENCE [LARGE SCALE GENOMIC DNA]</scope>
    <source>
        <strain evidence="7 8">DSM 29619</strain>
    </source>
</reference>
<keyword evidence="8" id="KW-1185">Reference proteome</keyword>
<feature type="domain" description="Carbohydrate-binding/sugar hydrolysis" evidence="6">
    <location>
        <begin position="191"/>
        <end position="352"/>
    </location>
</feature>
<keyword evidence="2" id="KW-0677">Repeat</keyword>
<proteinExistence type="predicted"/>
<dbReference type="OrthoDB" id="9767990at2"/>
<dbReference type="RefSeq" id="WP_093450936.1">
    <property type="nucleotide sequence ID" value="NZ_FNZG01000002.1"/>
</dbReference>
<evidence type="ECO:0000259" key="6">
    <source>
        <dbReference type="SMART" id="SM00722"/>
    </source>
</evidence>
<feature type="signal peptide" evidence="5">
    <location>
        <begin position="1"/>
        <end position="19"/>
    </location>
</feature>
<evidence type="ECO:0000313" key="7">
    <source>
        <dbReference type="EMBL" id="SFC44127.1"/>
    </source>
</evidence>
<dbReference type="InterPro" id="IPR051550">
    <property type="entry name" value="SCF-Subunits/Alg-Epimerases"/>
</dbReference>
<dbReference type="SMART" id="SM00722">
    <property type="entry name" value="CASH"/>
    <property type="match status" value="2"/>
</dbReference>
<dbReference type="PANTHER" id="PTHR22990">
    <property type="entry name" value="F-BOX ONLY PROTEIN"/>
    <property type="match status" value="1"/>
</dbReference>
<evidence type="ECO:0000256" key="3">
    <source>
        <dbReference type="ARBA" id="ARBA00022786"/>
    </source>
</evidence>
<evidence type="ECO:0000256" key="5">
    <source>
        <dbReference type="SAM" id="SignalP"/>
    </source>
</evidence>
<dbReference type="InterPro" id="IPR006633">
    <property type="entry name" value="Carb-bd_sugar_hydrolysis-dom"/>
</dbReference>
<dbReference type="InterPro" id="IPR006626">
    <property type="entry name" value="PbH1"/>
</dbReference>
<dbReference type="STRING" id="517719.SAMN05421762_0918"/>
<dbReference type="AlphaFoldDB" id="A0A1I1J6C8"/>
<comment type="pathway">
    <text evidence="1">Protein modification; protein ubiquitination.</text>
</comment>
<gene>
    <name evidence="7" type="ORF">SAMN05421762_0918</name>
</gene>
<feature type="domain" description="Carbohydrate-binding/sugar hydrolysis" evidence="6">
    <location>
        <begin position="38"/>
        <end position="185"/>
    </location>
</feature>
<sequence length="417" mass="44933">MRSLGFVLALCLAPLASLAETVEVRPGPGALVRALATARPGDTVVLEEGTYAGPVIIKTPVTLTGPLARIEGPGEGSVVTVDTGGVTITALTISGAGARLSDLDSGIRLTKAANGTIIDGVTLNGNLIGIDVHGARDVTIRNNRIDGRNDLRVAERGPGIYVWNAPGLTVEDNQISKGRDGVFITTSNDAVYRRNRFSNLRFAFHSMYANRIEVTDNISRDNDMGYAFMYSTRLIVERNLSDGDSNHGFFMNFANRAEMRRNEVRNGGEKCLFIYNSNHNRFEGNRFEGCGIGVHFTAGSQGNELAGNAFIGNRTQVKYVGTTWMEWSADGIGNYWSDHVAFDVNGDGVADSPYRPNDSIDRLVWSQPAARLLMGAPAMQLIRWSQSRFPGLLPGGVTDTHPLTSPTGTGLPQGEPS</sequence>
<feature type="chain" id="PRO_5014164663" evidence="5">
    <location>
        <begin position="20"/>
        <end position="417"/>
    </location>
</feature>
<dbReference type="InterPro" id="IPR012334">
    <property type="entry name" value="Pectin_lyas_fold"/>
</dbReference>
<evidence type="ECO:0000313" key="8">
    <source>
        <dbReference type="Proteomes" id="UP000231644"/>
    </source>
</evidence>
<keyword evidence="5" id="KW-0732">Signal</keyword>
<dbReference type="PANTHER" id="PTHR22990:SF15">
    <property type="entry name" value="F-BOX ONLY PROTEIN 10"/>
    <property type="match status" value="1"/>
</dbReference>
<dbReference type="Pfam" id="PF05048">
    <property type="entry name" value="NosD"/>
    <property type="match status" value="1"/>
</dbReference>
<dbReference type="Gene3D" id="2.160.20.10">
    <property type="entry name" value="Single-stranded right-handed beta-helix, Pectin lyase-like"/>
    <property type="match status" value="1"/>
</dbReference>
<dbReference type="EMBL" id="FOLX01000001">
    <property type="protein sequence ID" value="SFC44127.1"/>
    <property type="molecule type" value="Genomic_DNA"/>
</dbReference>
<evidence type="ECO:0000256" key="4">
    <source>
        <dbReference type="SAM" id="MobiDB-lite"/>
    </source>
</evidence>
<feature type="compositionally biased region" description="Polar residues" evidence="4">
    <location>
        <begin position="401"/>
        <end position="417"/>
    </location>
</feature>
<dbReference type="NCBIfam" id="TIGR03804">
    <property type="entry name" value="para_beta_helix"/>
    <property type="match status" value="2"/>
</dbReference>
<dbReference type="InterPro" id="IPR007742">
    <property type="entry name" value="NosD_dom"/>
</dbReference>
<dbReference type="NCBIfam" id="TIGR04247">
    <property type="entry name" value="NosD_copper_fam"/>
    <property type="match status" value="1"/>
</dbReference>
<evidence type="ECO:0000256" key="1">
    <source>
        <dbReference type="ARBA" id="ARBA00004906"/>
    </source>
</evidence>